<keyword evidence="2" id="KW-1185">Reference proteome</keyword>
<accession>A0A8S4QGS3</accession>
<dbReference type="EMBL" id="CAKXAJ010007988">
    <property type="protein sequence ID" value="CAH2210666.1"/>
    <property type="molecule type" value="Genomic_DNA"/>
</dbReference>
<gene>
    <name evidence="1" type="primary">jg25907</name>
    <name evidence="1" type="ORF">PAEG_LOCUS2556</name>
</gene>
<evidence type="ECO:0000313" key="1">
    <source>
        <dbReference type="EMBL" id="CAH2210666.1"/>
    </source>
</evidence>
<dbReference type="AlphaFoldDB" id="A0A8S4QGS3"/>
<reference evidence="1" key="1">
    <citation type="submission" date="2022-03" db="EMBL/GenBank/DDBJ databases">
        <authorList>
            <person name="Lindestad O."/>
        </authorList>
    </citation>
    <scope>NUCLEOTIDE SEQUENCE</scope>
</reference>
<sequence length="159" mass="17612">MRLRLALMPHHPLLADHVARTTLRLSKPQCDLESSWEEEDLTKATIRTINLVYAETAAVGKDAGDNPHRVSHLTAPGFCYVFPLLKQGLTSSTARGNEAMMVNGLAVISQHAALRGQTQDLFAPDQLHPQLFPIDQMFRLLIDLIGNCLLSCKKLSTKN</sequence>
<protein>
    <submittedName>
        <fullName evidence="1">Jg25907 protein</fullName>
    </submittedName>
</protein>
<organism evidence="1 2">
    <name type="scientific">Pararge aegeria aegeria</name>
    <dbReference type="NCBI Taxonomy" id="348720"/>
    <lineage>
        <taxon>Eukaryota</taxon>
        <taxon>Metazoa</taxon>
        <taxon>Ecdysozoa</taxon>
        <taxon>Arthropoda</taxon>
        <taxon>Hexapoda</taxon>
        <taxon>Insecta</taxon>
        <taxon>Pterygota</taxon>
        <taxon>Neoptera</taxon>
        <taxon>Endopterygota</taxon>
        <taxon>Lepidoptera</taxon>
        <taxon>Glossata</taxon>
        <taxon>Ditrysia</taxon>
        <taxon>Papilionoidea</taxon>
        <taxon>Nymphalidae</taxon>
        <taxon>Satyrinae</taxon>
        <taxon>Satyrini</taxon>
        <taxon>Parargina</taxon>
        <taxon>Pararge</taxon>
    </lineage>
</organism>
<proteinExistence type="predicted"/>
<dbReference type="OrthoDB" id="5148094at2759"/>
<dbReference type="Proteomes" id="UP000838756">
    <property type="component" value="Unassembled WGS sequence"/>
</dbReference>
<evidence type="ECO:0000313" key="2">
    <source>
        <dbReference type="Proteomes" id="UP000838756"/>
    </source>
</evidence>
<name>A0A8S4QGS3_9NEOP</name>
<comment type="caution">
    <text evidence="1">The sequence shown here is derived from an EMBL/GenBank/DDBJ whole genome shotgun (WGS) entry which is preliminary data.</text>
</comment>